<evidence type="ECO:0000256" key="3">
    <source>
        <dbReference type="ARBA" id="ARBA00023204"/>
    </source>
</evidence>
<proteinExistence type="predicted"/>
<comment type="caution">
    <text evidence="5">The sequence shown here is derived from an EMBL/GenBank/DDBJ whole genome shotgun (WGS) entry which is preliminary data.</text>
</comment>
<keyword evidence="1" id="KW-0227">DNA damage</keyword>
<feature type="domain" description="PD-(D/E)XK endonuclease-like" evidence="4">
    <location>
        <begin position="8"/>
        <end position="212"/>
    </location>
</feature>
<evidence type="ECO:0000259" key="4">
    <source>
        <dbReference type="Pfam" id="PF12705"/>
    </source>
</evidence>
<organism evidence="5 6">
    <name type="scientific">Rhodococcus jostii</name>
    <dbReference type="NCBI Taxonomy" id="132919"/>
    <lineage>
        <taxon>Bacteria</taxon>
        <taxon>Bacillati</taxon>
        <taxon>Actinomycetota</taxon>
        <taxon>Actinomycetes</taxon>
        <taxon>Mycobacteriales</taxon>
        <taxon>Nocardiaceae</taxon>
        <taxon>Rhodococcus</taxon>
    </lineage>
</organism>
<keyword evidence="2" id="KW-0378">Hydrolase</keyword>
<evidence type="ECO:0000313" key="6">
    <source>
        <dbReference type="Proteomes" id="UP001185737"/>
    </source>
</evidence>
<keyword evidence="2" id="KW-0547">Nucleotide-binding</keyword>
<keyword evidence="2" id="KW-0347">Helicase</keyword>
<dbReference type="Pfam" id="PF12705">
    <property type="entry name" value="PDDEXK_1"/>
    <property type="match status" value="1"/>
</dbReference>
<keyword evidence="3" id="KW-0234">DNA repair</keyword>
<keyword evidence="2" id="KW-0067">ATP-binding</keyword>
<evidence type="ECO:0000313" key="5">
    <source>
        <dbReference type="EMBL" id="MDV6281498.1"/>
    </source>
</evidence>
<dbReference type="Proteomes" id="UP001185737">
    <property type="component" value="Unassembled WGS sequence"/>
</dbReference>
<name>A0ABU4CE07_RHOJO</name>
<keyword evidence="6" id="KW-1185">Reference proteome</keyword>
<dbReference type="InterPro" id="IPR038726">
    <property type="entry name" value="PDDEXK_AddAB-type"/>
</dbReference>
<evidence type="ECO:0000256" key="2">
    <source>
        <dbReference type="ARBA" id="ARBA00022806"/>
    </source>
</evidence>
<gene>
    <name evidence="5" type="ORF">R3Q59_13345</name>
</gene>
<sequence>MPPVHRPPARLSRDVGSRAHAAVQCWIESGEWLVDTKGQTLLSRFLNGSDHQDATSARKRLTASRLRFRVQDFRHYLVGGTPQAASCEITLRDGDLQLWGRPDIVLSGSDGVRLVDLKTGEWETPGDRLSRKDLRQLMLYAHLVRVSSGVLPVSAAVFSLKRGLLVTPVTKDLVSEVVDEVVAARKRWEGREREPRPSAENCKFCPVRLTCDASWHALPTWSEPDGVEGRIVRIADATAGGGALLVETAWGRSWVVEIAPAILRRAAVDDTVRILGIRKGLNAGARTTFVAGPTATLHVID</sequence>
<reference evidence="5 6" key="1">
    <citation type="submission" date="2023-10" db="EMBL/GenBank/DDBJ databases">
        <title>Development of a sustainable strategy for remediation of hydrocarbon-contaminated territories based on the waste exchange concept.</title>
        <authorList>
            <person name="Krivoruchko A."/>
        </authorList>
    </citation>
    <scope>NUCLEOTIDE SEQUENCE [LARGE SCALE GENOMIC DNA]</scope>
    <source>
        <strain evidence="5 6">IEGM 60</strain>
    </source>
</reference>
<dbReference type="InterPro" id="IPR011604">
    <property type="entry name" value="PDDEXK-like_dom_sf"/>
</dbReference>
<dbReference type="RefSeq" id="WP_317568531.1">
    <property type="nucleotide sequence ID" value="NZ_JAWLKA010000006.1"/>
</dbReference>
<accession>A0ABU4CE07</accession>
<dbReference type="EMBL" id="JAWLKA010000006">
    <property type="protein sequence ID" value="MDV6281498.1"/>
    <property type="molecule type" value="Genomic_DNA"/>
</dbReference>
<protein>
    <submittedName>
        <fullName evidence="5">PD-(D/E)XK nuclease family protein</fullName>
    </submittedName>
</protein>
<evidence type="ECO:0000256" key="1">
    <source>
        <dbReference type="ARBA" id="ARBA00022763"/>
    </source>
</evidence>
<dbReference type="Gene3D" id="3.90.320.10">
    <property type="match status" value="1"/>
</dbReference>